<keyword evidence="2" id="KW-0472">Membrane</keyword>
<evidence type="ECO:0000256" key="1">
    <source>
        <dbReference type="SAM" id="MobiDB-lite"/>
    </source>
</evidence>
<protein>
    <submittedName>
        <fullName evidence="3">Uncharacterized protein</fullName>
    </submittedName>
</protein>
<gene>
    <name evidence="3" type="ORF">PR048_024354</name>
</gene>
<evidence type="ECO:0000313" key="3">
    <source>
        <dbReference type="EMBL" id="KAJ8873536.1"/>
    </source>
</evidence>
<feature type="region of interest" description="Disordered" evidence="1">
    <location>
        <begin position="1560"/>
        <end position="1579"/>
    </location>
</feature>
<comment type="caution">
    <text evidence="3">The sequence shown here is derived from an EMBL/GenBank/DDBJ whole genome shotgun (WGS) entry which is preliminary data.</text>
</comment>
<organism evidence="3 4">
    <name type="scientific">Dryococelus australis</name>
    <dbReference type="NCBI Taxonomy" id="614101"/>
    <lineage>
        <taxon>Eukaryota</taxon>
        <taxon>Metazoa</taxon>
        <taxon>Ecdysozoa</taxon>
        <taxon>Arthropoda</taxon>
        <taxon>Hexapoda</taxon>
        <taxon>Insecta</taxon>
        <taxon>Pterygota</taxon>
        <taxon>Neoptera</taxon>
        <taxon>Polyneoptera</taxon>
        <taxon>Phasmatodea</taxon>
        <taxon>Verophasmatodea</taxon>
        <taxon>Anareolatae</taxon>
        <taxon>Phasmatidae</taxon>
        <taxon>Eurycanthinae</taxon>
        <taxon>Dryococelus</taxon>
    </lineage>
</organism>
<keyword evidence="4" id="KW-1185">Reference proteome</keyword>
<feature type="transmembrane region" description="Helical" evidence="2">
    <location>
        <begin position="1633"/>
        <end position="1653"/>
    </location>
</feature>
<evidence type="ECO:0000313" key="4">
    <source>
        <dbReference type="Proteomes" id="UP001159363"/>
    </source>
</evidence>
<accession>A0ABQ9GND6</accession>
<sequence length="1808" mass="200066">MARISQSVAAPDICQVLRKYHLSSACCDVVRVKIYCQAAKLSVGRTAVGCRIRRMETAVWTVLVLCLVSVGECLDTDLLLFLRDMLGGTMVVVSCWPTRVYLRRAGLLFQNTCTSIICTGHSRIFPCGNPTGRHHWLAGFLGDLPFPSPFQSDPAPYSSHFVLIGSQHLDVKSRPNLSTSLARSSSTHGRSCRQKAKSFRTRSQCVLGKNHVATCSWDNLLDGLSSTGQSMELMKGFSQSGLMTSVHDCAGHIPAPAPLQPVTFLLNLQSKHAAQLLRQVSSTPANLSFQPTAAVKGPRYPENLCCDRDDIPEFISHLSCQGQIGDLARPKNEVVLLKDCTRALSEREREHETSECRMSLPCHCAIMVPQIIRGVMCRCVSSQYWYHVSSPLGLALPRPHMTVICGIAEPRLIAENDADDMNLFSAPHRWLIVMSPAVNVGSYEPQSGASRTNFTVMGVVLLARVADTSPPEDYGLLKELLSLLSSMKVFVDSQVTVARRLEDGSFSLTEVYRMGLGQKAVVRTTGLWQRQSGLRTTELSLPARRTNLHKTLLKTSIVVRTRNSIHDCSLGNRHETAGNILLHWMPSYIEEHYNCRGLYPQIYPIFIHLVTLGNILICTACGNRAGRCRLVGGFSRGSPIYLAPSFRRCSIFTSIILIILIDSQGLAVKSHHWRQWNSAYHIVGSGTVPITLSAVEQCLSHWQQWNSAYHIGGSGTVPITLAAVEQCLSHWRRWNSAYHIGGSETVPITLAAAEQRLSHCRQWNSAYHIGSSGTVPITLAAVEQCLSHWRQRNSAYHIVGSGTVPITLAAVEQCLSHWRQRNSAYHIGESNTSCSESHTDCHQKRTGCFNSCLKGPCSVLERHKSGRSVNQGIVLVMNTIHHPVALERGHMVGVRETGCSAYRIARHLPRPCNRLKMRWSRPISLTAHNQSPCPNIKLLSCQHSMGRAATTVTRCARAWIRTGRTPRRACTGPGRRTTGREDRHTRRRAVAERATTSRETGPAVCDACTSVTGLDKKHSSTSEWGRPTGTTSTAPLAFDSSASCRRWCEEHQHRTEEWRRTVFSDESRFGLKAGNCFTSVWRRSGKCNNPARIRERHTSWKPGNSSGPAIRSQHIAAANRDTESCAQFPIRMLNAERITDNDTLNHLTDLHNKHIDTVSKLNYILLLHVINMMNASIEFNTVGTWGYLSNGSWNGMMGYLQRKESDIGGTALFFRANRLPIIEYIALTTPTSLLNMGDKNIIDHLDRHKLCMNMSRVTVFRVAFVFRQPPLSFVTNVFTLPFSQGVWLSSAGLVSVCAVALYCALNREAGQSPSRTGVAWSDVVLLSLGAICQQGQRRDRLTGVNMKRSSATYRNEQSETVLLECVMTLVISRARTTSPKSLTGANPLGNITALVEADEEQLCNARADETGDPRENPPTRGIVRPVNLRVTSLERPMRVIEVSMEQHGMKGRGNWRSLRKPADQWHRPARFLHTKTREGDRSSRYTNHGSTGEVGECSAVEESGLTRCARDDMVSDCPRLLGPGERHIGTHHSSLPVRGRAVPVHVVLWMHRGTAAVLHGLHQDTGGSPQQPAGGGRPRNRLQQVLLRGEFLDSRHSSFLEWVHPVRGFRGQVEPHRCGSVVRRLVSLRTAAGIIRAAVVVLLQLLYVVVLLYRVDCFNHMAATNLRGSERKLSVVERVGSSEVLHEMLCELLTEKPEEVTELLCGASVMLYGAMWCHANVDEEEGDEKVGEEEQTSSLPASEDCHSLALLCGARVRLPEVVLNHFPYKQPCPVPLLLQCGAGCGAEQGVVLGTGSGDGSPIFKMVLK</sequence>
<evidence type="ECO:0000256" key="2">
    <source>
        <dbReference type="SAM" id="Phobius"/>
    </source>
</evidence>
<feature type="region of interest" description="Disordered" evidence="1">
    <location>
        <begin position="1476"/>
        <end position="1497"/>
    </location>
</feature>
<dbReference type="Proteomes" id="UP001159363">
    <property type="component" value="Chromosome 9"/>
</dbReference>
<dbReference type="Gene3D" id="3.40.190.10">
    <property type="entry name" value="Periplasmic binding protein-like II"/>
    <property type="match status" value="1"/>
</dbReference>
<feature type="region of interest" description="Disordered" evidence="1">
    <location>
        <begin position="966"/>
        <end position="996"/>
    </location>
</feature>
<dbReference type="EMBL" id="JARBHB010000010">
    <property type="protein sequence ID" value="KAJ8873536.1"/>
    <property type="molecule type" value="Genomic_DNA"/>
</dbReference>
<proteinExistence type="predicted"/>
<keyword evidence="2" id="KW-1133">Transmembrane helix</keyword>
<reference evidence="3 4" key="1">
    <citation type="submission" date="2023-02" db="EMBL/GenBank/DDBJ databases">
        <title>LHISI_Scaffold_Assembly.</title>
        <authorList>
            <person name="Stuart O.P."/>
            <person name="Cleave R."/>
            <person name="Magrath M.J.L."/>
            <person name="Mikheyev A.S."/>
        </authorList>
    </citation>
    <scope>NUCLEOTIDE SEQUENCE [LARGE SCALE GENOMIC DNA]</scope>
    <source>
        <strain evidence="3">Daus_M_001</strain>
        <tissue evidence="3">Leg muscle</tissue>
    </source>
</reference>
<keyword evidence="2" id="KW-0812">Transmembrane</keyword>
<name>A0ABQ9GND6_9NEOP</name>